<dbReference type="Pfam" id="PF22939">
    <property type="entry name" value="WHD_GPIID"/>
    <property type="match status" value="1"/>
</dbReference>
<evidence type="ECO:0000313" key="6">
    <source>
        <dbReference type="EMBL" id="ORY19330.1"/>
    </source>
</evidence>
<evidence type="ECO:0000256" key="2">
    <source>
        <dbReference type="SAM" id="Coils"/>
    </source>
</evidence>
<reference evidence="6 7" key="1">
    <citation type="submission" date="2016-07" db="EMBL/GenBank/DDBJ databases">
        <title>Pervasive Adenine N6-methylation of Active Genes in Fungi.</title>
        <authorList>
            <consortium name="DOE Joint Genome Institute"/>
            <person name="Mondo S.J."/>
            <person name="Dannebaum R.O."/>
            <person name="Kuo R.C."/>
            <person name="Labutti K."/>
            <person name="Haridas S."/>
            <person name="Kuo A."/>
            <person name="Salamov A."/>
            <person name="Ahrendt S.R."/>
            <person name="Lipzen A."/>
            <person name="Sullivan W."/>
            <person name="Andreopoulos W.B."/>
            <person name="Clum A."/>
            <person name="Lindquist E."/>
            <person name="Daum C."/>
            <person name="Ramamoorthy G.K."/>
            <person name="Gryganskyi A."/>
            <person name="Culley D."/>
            <person name="Magnuson J.K."/>
            <person name="James T.Y."/>
            <person name="O'Malley M.A."/>
            <person name="Stajich J.E."/>
            <person name="Spatafora J.W."/>
            <person name="Visel A."/>
            <person name="Grigoriev I.V."/>
        </authorList>
    </citation>
    <scope>NUCLEOTIDE SEQUENCE [LARGE SCALE GENOMIC DNA]</scope>
    <source>
        <strain evidence="6 7">CBS 115471</strain>
    </source>
</reference>
<dbReference type="InterPro" id="IPR054471">
    <property type="entry name" value="GPIID_WHD"/>
</dbReference>
<feature type="coiled-coil region" evidence="2">
    <location>
        <begin position="74"/>
        <end position="101"/>
    </location>
</feature>
<sequence>MTDPLSVAASVAGIISLGIQVTQSLVNFYEAYRGQKSEIAGIAEGLKILLLILEALRDQLSNRKFRGDEEKALLKCIEASIENCEDSIEELQAKIERFGQESSDNIRAAVRSSVRRVAYPFKQSTLQKLNADIDEIASNIKFALAVLQQRDVENMHDDVEVAKAAIELIRATQISSEIRDWLKAPDASIEFNTACNTKHPATGLWLVKGTQFSAWLEQSKSFLWLTGFAGCGKSVLCSTAIQYTLRHRRSNPRVGIASFFFTFRDNSKQDASAMLRALILQLSSQLDNTHPHLSRLHDRYRNASPPTWDLEDCLHQLVQVFDHVYIILDALDESPQDQHRQGLLEALEVIRNWGELGLHLLVTSRDLPDIRDAICGELHVSLDEIVPMKNASIDKDIATFISGYLEKSRDMQKLKPYHDQIERALSKRAKGVFRWVECQFKVLSRCGSKRRLDEALESLPPGLDETYERILLSIDTVSADDARRILTLLCYSKRPMTVPEVIDATAVELGDNPRFNIEARLFGEDAILSAVPGLVEVDVRLGQPSTLRIAHFSVQEYLESPRILKQKVASFSVRKQKAHSEIASICLTYLLEPALSSTSIDEYPLAEYAAKTWPEHFHEGDKRTCDSERQVLELFQNTKGRFKNWVMTWNVDSYWGDNPQGNIPSPVYYASLLGLEVALSALLDATPSTHSSPVRYPQNICELVKAQGGVHGNALQAASLRGHELVVKLLLDKGCQRQRARRTIWQRAPGGFVPRPRASGEDAAR</sequence>
<evidence type="ECO:0000259" key="5">
    <source>
        <dbReference type="Pfam" id="PF24883"/>
    </source>
</evidence>
<evidence type="ECO:0000256" key="1">
    <source>
        <dbReference type="ARBA" id="ARBA00022737"/>
    </source>
</evidence>
<comment type="caution">
    <text evidence="6">The sequence shown here is derived from an EMBL/GenBank/DDBJ whole genome shotgun (WGS) entry which is preliminary data.</text>
</comment>
<feature type="domain" description="GPI inositol-deacylase winged helix" evidence="4">
    <location>
        <begin position="479"/>
        <end position="560"/>
    </location>
</feature>
<dbReference type="OrthoDB" id="1577640at2759"/>
<evidence type="ECO:0000313" key="7">
    <source>
        <dbReference type="Proteomes" id="UP000193144"/>
    </source>
</evidence>
<gene>
    <name evidence="6" type="ORF">BCR34DRAFT_210887</name>
</gene>
<dbReference type="Pfam" id="PF24883">
    <property type="entry name" value="NPHP3_N"/>
    <property type="match status" value="1"/>
</dbReference>
<keyword evidence="1" id="KW-0677">Repeat</keyword>
<dbReference type="EMBL" id="MCFA01000003">
    <property type="protein sequence ID" value="ORY19330.1"/>
    <property type="molecule type" value="Genomic_DNA"/>
</dbReference>
<feature type="domain" description="Nephrocystin 3-like N-terminal" evidence="5">
    <location>
        <begin position="202"/>
        <end position="365"/>
    </location>
</feature>
<dbReference type="Proteomes" id="UP000193144">
    <property type="component" value="Unassembled WGS sequence"/>
</dbReference>
<keyword evidence="7" id="KW-1185">Reference proteome</keyword>
<feature type="domain" description="Azaphilone pigments biosynthesis cluster protein L N-terminal" evidence="3">
    <location>
        <begin position="2"/>
        <end position="160"/>
    </location>
</feature>
<dbReference type="InterPro" id="IPR031348">
    <property type="entry name" value="PigL_N"/>
</dbReference>
<protein>
    <recommendedName>
        <fullName evidence="8">NACHT domain-containing protein</fullName>
    </recommendedName>
</protein>
<evidence type="ECO:0008006" key="8">
    <source>
        <dbReference type="Google" id="ProtNLM"/>
    </source>
</evidence>
<dbReference type="AlphaFoldDB" id="A0A1Y2AAJ4"/>
<organism evidence="6 7">
    <name type="scientific">Clohesyomyces aquaticus</name>
    <dbReference type="NCBI Taxonomy" id="1231657"/>
    <lineage>
        <taxon>Eukaryota</taxon>
        <taxon>Fungi</taxon>
        <taxon>Dikarya</taxon>
        <taxon>Ascomycota</taxon>
        <taxon>Pezizomycotina</taxon>
        <taxon>Dothideomycetes</taxon>
        <taxon>Pleosporomycetidae</taxon>
        <taxon>Pleosporales</taxon>
        <taxon>Lindgomycetaceae</taxon>
        <taxon>Clohesyomyces</taxon>
    </lineage>
</organism>
<proteinExistence type="predicted"/>
<evidence type="ECO:0000259" key="4">
    <source>
        <dbReference type="Pfam" id="PF22939"/>
    </source>
</evidence>
<name>A0A1Y2AAJ4_9PLEO</name>
<dbReference type="PANTHER" id="PTHR10039">
    <property type="entry name" value="AMELOGENIN"/>
    <property type="match status" value="1"/>
</dbReference>
<dbReference type="Gene3D" id="3.40.50.300">
    <property type="entry name" value="P-loop containing nucleotide triphosphate hydrolases"/>
    <property type="match status" value="1"/>
</dbReference>
<keyword evidence="2" id="KW-0175">Coiled coil</keyword>
<dbReference type="PANTHER" id="PTHR10039:SF16">
    <property type="entry name" value="GPI INOSITOL-DEACYLASE"/>
    <property type="match status" value="1"/>
</dbReference>
<dbReference type="STRING" id="1231657.A0A1Y2AAJ4"/>
<dbReference type="InterPro" id="IPR056884">
    <property type="entry name" value="NPHP3-like_N"/>
</dbReference>
<evidence type="ECO:0000259" key="3">
    <source>
        <dbReference type="Pfam" id="PF17111"/>
    </source>
</evidence>
<accession>A0A1Y2AAJ4</accession>
<dbReference type="InterPro" id="IPR027417">
    <property type="entry name" value="P-loop_NTPase"/>
</dbReference>
<dbReference type="Pfam" id="PF17111">
    <property type="entry name" value="PigL_N"/>
    <property type="match status" value="1"/>
</dbReference>
<dbReference type="SUPFAM" id="SSF52540">
    <property type="entry name" value="P-loop containing nucleoside triphosphate hydrolases"/>
    <property type="match status" value="1"/>
</dbReference>